<feature type="chain" id="PRO_5027594630" description="Secreted protein" evidence="1">
    <location>
        <begin position="23"/>
        <end position="105"/>
    </location>
</feature>
<feature type="signal peptide" evidence="1">
    <location>
        <begin position="1"/>
        <end position="22"/>
    </location>
</feature>
<sequence>MPRATPVTVIVAGLALTSVSTGHCLWGFHDGAHLLSSPYPIPTPLLSELLPSNPLSERDRAADFDHRVGLSWGFELLLKNDGCWSSSFASMADVSASGVDFPNRH</sequence>
<evidence type="ECO:0008006" key="3">
    <source>
        <dbReference type="Google" id="ProtNLM"/>
    </source>
</evidence>
<protein>
    <recommendedName>
        <fullName evidence="3">Secreted protein</fullName>
    </recommendedName>
</protein>
<name>A0A7C9DQA4_OPUST</name>
<evidence type="ECO:0000256" key="1">
    <source>
        <dbReference type="SAM" id="SignalP"/>
    </source>
</evidence>
<reference evidence="2" key="2">
    <citation type="submission" date="2020-07" db="EMBL/GenBank/DDBJ databases">
        <authorList>
            <person name="Vera ALvarez R."/>
            <person name="Arias-Moreno D.M."/>
            <person name="Jimenez-Jacinto V."/>
            <person name="Jimenez-Bremont J.F."/>
            <person name="Swaminathan K."/>
            <person name="Moose S.P."/>
            <person name="Guerrero-Gonzalez M.L."/>
            <person name="Marino-Ramirez L."/>
            <person name="Landsman D."/>
            <person name="Rodriguez-Kessler M."/>
            <person name="Delgado-Sanchez P."/>
        </authorList>
    </citation>
    <scope>NUCLEOTIDE SEQUENCE</scope>
    <source>
        <tissue evidence="2">Cladode</tissue>
    </source>
</reference>
<organism evidence="2">
    <name type="scientific">Opuntia streptacantha</name>
    <name type="common">Prickly pear cactus</name>
    <name type="synonym">Opuntia cardona</name>
    <dbReference type="NCBI Taxonomy" id="393608"/>
    <lineage>
        <taxon>Eukaryota</taxon>
        <taxon>Viridiplantae</taxon>
        <taxon>Streptophyta</taxon>
        <taxon>Embryophyta</taxon>
        <taxon>Tracheophyta</taxon>
        <taxon>Spermatophyta</taxon>
        <taxon>Magnoliopsida</taxon>
        <taxon>eudicotyledons</taxon>
        <taxon>Gunneridae</taxon>
        <taxon>Pentapetalae</taxon>
        <taxon>Caryophyllales</taxon>
        <taxon>Cactineae</taxon>
        <taxon>Cactaceae</taxon>
        <taxon>Opuntioideae</taxon>
        <taxon>Opuntia</taxon>
    </lineage>
</organism>
<keyword evidence="1" id="KW-0732">Signal</keyword>
<evidence type="ECO:0000313" key="2">
    <source>
        <dbReference type="EMBL" id="MBA4644204.1"/>
    </source>
</evidence>
<dbReference type="AlphaFoldDB" id="A0A7C9DQA4"/>
<proteinExistence type="predicted"/>
<accession>A0A7C9DQA4</accession>
<dbReference type="EMBL" id="GISG01137275">
    <property type="protein sequence ID" value="MBA4644204.1"/>
    <property type="molecule type" value="Transcribed_RNA"/>
</dbReference>
<reference evidence="2" key="1">
    <citation type="journal article" date="2013" name="J. Plant Res.">
        <title>Effect of fungi and light on seed germination of three Opuntia species from semiarid lands of central Mexico.</title>
        <authorList>
            <person name="Delgado-Sanchez P."/>
            <person name="Jimenez-Bremont J.F."/>
            <person name="Guerrero-Gonzalez Mde L."/>
            <person name="Flores J."/>
        </authorList>
    </citation>
    <scope>NUCLEOTIDE SEQUENCE</scope>
    <source>
        <tissue evidence="2">Cladode</tissue>
    </source>
</reference>